<comment type="similarity">
    <text evidence="2">Belongs to the ABC-2 integral membrane protein family.</text>
</comment>
<evidence type="ECO:0000256" key="5">
    <source>
        <dbReference type="ARBA" id="ARBA00022692"/>
    </source>
</evidence>
<gene>
    <name evidence="10" type="ORF">P0Y56_08580</name>
</gene>
<dbReference type="InterPro" id="IPR047817">
    <property type="entry name" value="ABC2_TM_bact-type"/>
</dbReference>
<comment type="subcellular location">
    <subcellularLocation>
        <location evidence="1">Cell membrane</location>
        <topology evidence="1">Multi-pass membrane protein</topology>
    </subcellularLocation>
</comment>
<evidence type="ECO:0000256" key="3">
    <source>
        <dbReference type="ARBA" id="ARBA00022448"/>
    </source>
</evidence>
<name>A0AAJ5X9Y7_9SPHN</name>
<dbReference type="KEGG" id="acob:P0Y56_08580"/>
<keyword evidence="4" id="KW-1003">Cell membrane</keyword>
<dbReference type="EMBL" id="CP119316">
    <property type="protein sequence ID" value="WEK48333.1"/>
    <property type="molecule type" value="Genomic_DNA"/>
</dbReference>
<dbReference type="InterPro" id="IPR051449">
    <property type="entry name" value="ABC-2_transporter_component"/>
</dbReference>
<evidence type="ECO:0000256" key="2">
    <source>
        <dbReference type="ARBA" id="ARBA00007783"/>
    </source>
</evidence>
<dbReference type="InterPro" id="IPR013525">
    <property type="entry name" value="ABC2_TM"/>
</dbReference>
<feature type="domain" description="ABC transmembrane type-2" evidence="9">
    <location>
        <begin position="140"/>
        <end position="379"/>
    </location>
</feature>
<dbReference type="GO" id="GO:0140359">
    <property type="term" value="F:ABC-type transporter activity"/>
    <property type="evidence" value="ECO:0007669"/>
    <property type="project" value="InterPro"/>
</dbReference>
<evidence type="ECO:0000256" key="4">
    <source>
        <dbReference type="ARBA" id="ARBA00022475"/>
    </source>
</evidence>
<dbReference type="PANTHER" id="PTHR30294:SF29">
    <property type="entry name" value="MULTIDRUG ABC TRANSPORTER PERMEASE YBHS-RELATED"/>
    <property type="match status" value="1"/>
</dbReference>
<feature type="transmembrane region" description="Helical" evidence="8">
    <location>
        <begin position="265"/>
        <end position="287"/>
    </location>
</feature>
<keyword evidence="5 8" id="KW-0812">Transmembrane</keyword>
<feature type="transmembrane region" description="Helical" evidence="8">
    <location>
        <begin position="350"/>
        <end position="371"/>
    </location>
</feature>
<keyword evidence="3" id="KW-0813">Transport</keyword>
<keyword evidence="7 8" id="KW-0472">Membrane</keyword>
<evidence type="ECO:0000259" key="9">
    <source>
        <dbReference type="PROSITE" id="PS51012"/>
    </source>
</evidence>
<dbReference type="Pfam" id="PF12698">
    <property type="entry name" value="ABC2_membrane_3"/>
    <property type="match status" value="1"/>
</dbReference>
<dbReference type="Gene3D" id="3.40.1710.10">
    <property type="entry name" value="abc type-2 transporter like domain"/>
    <property type="match status" value="1"/>
</dbReference>
<reference evidence="10" key="1">
    <citation type="submission" date="2023-03" db="EMBL/GenBank/DDBJ databases">
        <title>Andean soil-derived lignocellulolytic bacterial consortium as a source of novel taxa and putative plastic-active enzymes.</title>
        <authorList>
            <person name="Diaz-Garcia L."/>
            <person name="Chuvochina M."/>
            <person name="Feuerriegel G."/>
            <person name="Bunk B."/>
            <person name="Sproer C."/>
            <person name="Streit W.R."/>
            <person name="Rodriguez L.M."/>
            <person name="Overmann J."/>
            <person name="Jimenez D.J."/>
        </authorList>
    </citation>
    <scope>NUCLEOTIDE SEQUENCE</scope>
    <source>
        <strain evidence="10">MAG 26</strain>
    </source>
</reference>
<accession>A0AAJ5X9Y7</accession>
<organism evidence="10 11">
    <name type="scientific">Candidatus Andeanibacterium colombiense</name>
    <dbReference type="NCBI Taxonomy" id="3121345"/>
    <lineage>
        <taxon>Bacteria</taxon>
        <taxon>Pseudomonadati</taxon>
        <taxon>Pseudomonadota</taxon>
        <taxon>Alphaproteobacteria</taxon>
        <taxon>Sphingomonadales</taxon>
        <taxon>Sphingomonadaceae</taxon>
        <taxon>Candidatus Andeanibacterium</taxon>
    </lineage>
</organism>
<evidence type="ECO:0000256" key="6">
    <source>
        <dbReference type="ARBA" id="ARBA00022989"/>
    </source>
</evidence>
<proteinExistence type="inferred from homology"/>
<evidence type="ECO:0000256" key="1">
    <source>
        <dbReference type="ARBA" id="ARBA00004651"/>
    </source>
</evidence>
<keyword evidence="6 8" id="KW-1133">Transmembrane helix</keyword>
<dbReference type="GO" id="GO:0005886">
    <property type="term" value="C:plasma membrane"/>
    <property type="evidence" value="ECO:0007669"/>
    <property type="project" value="UniProtKB-SubCell"/>
</dbReference>
<evidence type="ECO:0000313" key="11">
    <source>
        <dbReference type="Proteomes" id="UP001218362"/>
    </source>
</evidence>
<evidence type="ECO:0000256" key="7">
    <source>
        <dbReference type="ARBA" id="ARBA00023136"/>
    </source>
</evidence>
<dbReference type="PANTHER" id="PTHR30294">
    <property type="entry name" value="MEMBRANE COMPONENT OF ABC TRANSPORTER YHHJ-RELATED"/>
    <property type="match status" value="1"/>
</dbReference>
<sequence>MSVSAPSPSKRFDYRRLRAMMIKEFAQIVRDPSTFLVALALPLLLLFLFGYGISLDTSGTRIAVVMEDSSAPALGLAQSYRHSPYFAADITRDRAEARRMMIGSKIKGMVVVPQDFGRQVHQGRLPAIQIVADGSEPNTAQFVAAQAQGVFQSWAANEGLAKAPPTPTIDVSTRVWYNPGLKSRYFLVPGAIAIVMTIIGTLLTALVVAREWERGTMEAIMATPVTMIEFIASKIIPYFFLALASMTVCVVIAVAIFGLPFRGSLLALYLIAAAFLMPALGLGLFISSATKNQFVASQIGLIASFLPTFLLSGFLYEIPSMPVWIQAITYAVPARYLIPALQTLFLTGDVWSLFLPNIAMMLGFGFFFFFLSFRATRRSLD</sequence>
<dbReference type="Proteomes" id="UP001218362">
    <property type="component" value="Chromosome"/>
</dbReference>
<dbReference type="AlphaFoldDB" id="A0AAJ5X9Y7"/>
<feature type="transmembrane region" description="Helical" evidence="8">
    <location>
        <begin position="294"/>
        <end position="316"/>
    </location>
</feature>
<evidence type="ECO:0000313" key="10">
    <source>
        <dbReference type="EMBL" id="WEK48333.1"/>
    </source>
</evidence>
<evidence type="ECO:0000256" key="8">
    <source>
        <dbReference type="SAM" id="Phobius"/>
    </source>
</evidence>
<feature type="transmembrane region" description="Helical" evidence="8">
    <location>
        <begin position="186"/>
        <end position="209"/>
    </location>
</feature>
<protein>
    <submittedName>
        <fullName evidence="10">ABC transporter permease</fullName>
    </submittedName>
</protein>
<feature type="transmembrane region" description="Helical" evidence="8">
    <location>
        <begin position="235"/>
        <end position="259"/>
    </location>
</feature>
<dbReference type="PROSITE" id="PS51012">
    <property type="entry name" value="ABC_TM2"/>
    <property type="match status" value="1"/>
</dbReference>